<feature type="compositionally biased region" description="Pro residues" evidence="1">
    <location>
        <begin position="27"/>
        <end position="36"/>
    </location>
</feature>
<feature type="region of interest" description="Disordered" evidence="1">
    <location>
        <begin position="19"/>
        <end position="50"/>
    </location>
</feature>
<dbReference type="Proteomes" id="UP001165085">
    <property type="component" value="Unassembled WGS sequence"/>
</dbReference>
<sequence>MASDDAISRVKAIMAKLKDPAKATASLPPPSLPPPTSSSSSSGYGTDYYGPDSGSASADYAGIALPPAPPFTIMTPYEIQRRKDATIRSWEWITAKDNGPQIQGPLIPIRKKARKSHGNHGAYLPTPGLGYVESQKSSKKKAKQKAGYSYTMSQYPRYSTGLTSSTPSELQAWYGLSCSVLSVDFTHNLLTLSSEIPDVKLSKSGNDGKVRETSLVRKSRPYVDLYAKVPVDVREVGVVTLEKENNMGGDYWRYSFVTWEDAYKAEEEIRRGGGVGVERGRREEGCEGREQERGEKGQVGGSLERGGGSGGGGDGAEFEGKKEGGEEEGGEEEGEEEEGANLDDLDDFFESLK</sequence>
<comment type="caution">
    <text evidence="2">The sequence shown here is derived from an EMBL/GenBank/DDBJ whole genome shotgun (WGS) entry which is preliminary data.</text>
</comment>
<proteinExistence type="predicted"/>
<evidence type="ECO:0000256" key="1">
    <source>
        <dbReference type="SAM" id="MobiDB-lite"/>
    </source>
</evidence>
<dbReference type="EMBL" id="BRXY01000221">
    <property type="protein sequence ID" value="GMH78401.1"/>
    <property type="molecule type" value="Genomic_DNA"/>
</dbReference>
<protein>
    <submittedName>
        <fullName evidence="2">Uncharacterized protein</fullName>
    </submittedName>
</protein>
<gene>
    <name evidence="2" type="ORF">TrST_g10651</name>
</gene>
<dbReference type="AlphaFoldDB" id="A0A9W7AV92"/>
<feature type="compositionally biased region" description="Gly residues" evidence="1">
    <location>
        <begin position="297"/>
        <end position="315"/>
    </location>
</feature>
<evidence type="ECO:0000313" key="2">
    <source>
        <dbReference type="EMBL" id="GMH78401.1"/>
    </source>
</evidence>
<evidence type="ECO:0000313" key="3">
    <source>
        <dbReference type="Proteomes" id="UP001165085"/>
    </source>
</evidence>
<feature type="region of interest" description="Disordered" evidence="1">
    <location>
        <begin position="276"/>
        <end position="353"/>
    </location>
</feature>
<organism evidence="2 3">
    <name type="scientific">Triparma strigata</name>
    <dbReference type="NCBI Taxonomy" id="1606541"/>
    <lineage>
        <taxon>Eukaryota</taxon>
        <taxon>Sar</taxon>
        <taxon>Stramenopiles</taxon>
        <taxon>Ochrophyta</taxon>
        <taxon>Bolidophyceae</taxon>
        <taxon>Parmales</taxon>
        <taxon>Triparmaceae</taxon>
        <taxon>Triparma</taxon>
    </lineage>
</organism>
<reference evidence="3" key="1">
    <citation type="journal article" date="2023" name="Commun. Biol.">
        <title>Genome analysis of Parmales, the sister group of diatoms, reveals the evolutionary specialization of diatoms from phago-mixotrophs to photoautotrophs.</title>
        <authorList>
            <person name="Ban H."/>
            <person name="Sato S."/>
            <person name="Yoshikawa S."/>
            <person name="Yamada K."/>
            <person name="Nakamura Y."/>
            <person name="Ichinomiya M."/>
            <person name="Sato N."/>
            <person name="Blanc-Mathieu R."/>
            <person name="Endo H."/>
            <person name="Kuwata A."/>
            <person name="Ogata H."/>
        </authorList>
    </citation>
    <scope>NUCLEOTIDE SEQUENCE [LARGE SCALE GENOMIC DNA]</scope>
    <source>
        <strain evidence="3">NIES 3701</strain>
    </source>
</reference>
<feature type="compositionally biased region" description="Low complexity" evidence="1">
    <location>
        <begin position="37"/>
        <end position="50"/>
    </location>
</feature>
<feature type="compositionally biased region" description="Basic and acidic residues" evidence="1">
    <location>
        <begin position="278"/>
        <end position="296"/>
    </location>
</feature>
<feature type="compositionally biased region" description="Acidic residues" evidence="1">
    <location>
        <begin position="325"/>
        <end position="353"/>
    </location>
</feature>
<keyword evidence="3" id="KW-1185">Reference proteome</keyword>
<name>A0A9W7AV92_9STRA</name>
<accession>A0A9W7AV92</accession>